<name>A0ABU1ZVE5_9CORY</name>
<comment type="subunit">
    <text evidence="3">Homodimer.</text>
</comment>
<dbReference type="InterPro" id="IPR002933">
    <property type="entry name" value="Peptidase_M20"/>
</dbReference>
<comment type="cofactor">
    <cofactor evidence="1">
        <name>Mn(2+)</name>
        <dbReference type="ChEBI" id="CHEBI:29035"/>
    </cofactor>
</comment>
<evidence type="ECO:0000256" key="2">
    <source>
        <dbReference type="ARBA" id="ARBA00006153"/>
    </source>
</evidence>
<reference evidence="8" key="1">
    <citation type="submission" date="2023-07" db="EMBL/GenBank/DDBJ databases">
        <title>Sequencing the genomes of 1000 actinobacteria strains.</title>
        <authorList>
            <person name="Klenk H.-P."/>
        </authorList>
    </citation>
    <scope>NUCLEOTIDE SEQUENCE</scope>
    <source>
        <strain evidence="8">DSM 107476</strain>
    </source>
</reference>
<dbReference type="PIRSF" id="PIRSF001235">
    <property type="entry name" value="Amidase_carbamoylase"/>
    <property type="match status" value="1"/>
</dbReference>
<dbReference type="Gene3D" id="3.40.630.10">
    <property type="entry name" value="Zn peptidases"/>
    <property type="match status" value="1"/>
</dbReference>
<dbReference type="InterPro" id="IPR036264">
    <property type="entry name" value="Bact_exopeptidase_dim_dom"/>
</dbReference>
<comment type="caution">
    <text evidence="8">The sequence shown here is derived from an EMBL/GenBank/DDBJ whole genome shotgun (WGS) entry which is preliminary data.</text>
</comment>
<evidence type="ECO:0000256" key="4">
    <source>
        <dbReference type="ARBA" id="ARBA00022723"/>
    </source>
</evidence>
<keyword evidence="4" id="KW-0479">Metal-binding</keyword>
<dbReference type="CDD" id="cd03884">
    <property type="entry name" value="M20_bAS"/>
    <property type="match status" value="1"/>
</dbReference>
<evidence type="ECO:0000256" key="5">
    <source>
        <dbReference type="ARBA" id="ARBA00022801"/>
    </source>
</evidence>
<evidence type="ECO:0000313" key="9">
    <source>
        <dbReference type="Proteomes" id="UP001180840"/>
    </source>
</evidence>
<dbReference type="SUPFAM" id="SSF53187">
    <property type="entry name" value="Zn-dependent exopeptidases"/>
    <property type="match status" value="1"/>
</dbReference>
<dbReference type="PANTHER" id="PTHR32494">
    <property type="entry name" value="ALLANTOATE DEIMINASE-RELATED"/>
    <property type="match status" value="1"/>
</dbReference>
<keyword evidence="6" id="KW-0464">Manganese</keyword>
<dbReference type="NCBIfam" id="TIGR01879">
    <property type="entry name" value="hydantase"/>
    <property type="match status" value="1"/>
</dbReference>
<comment type="similarity">
    <text evidence="2">Belongs to the peptidase M20 family.</text>
</comment>
<keyword evidence="5" id="KW-0378">Hydrolase</keyword>
<dbReference type="EMBL" id="JAVDXZ010000001">
    <property type="protein sequence ID" value="MDR7328333.1"/>
    <property type="molecule type" value="Genomic_DNA"/>
</dbReference>
<evidence type="ECO:0000256" key="6">
    <source>
        <dbReference type="ARBA" id="ARBA00023211"/>
    </source>
</evidence>
<feature type="domain" description="Peptidase M20 dimerisation" evidence="7">
    <location>
        <begin position="205"/>
        <end position="300"/>
    </location>
</feature>
<dbReference type="Pfam" id="PF01546">
    <property type="entry name" value="Peptidase_M20"/>
    <property type="match status" value="1"/>
</dbReference>
<proteinExistence type="inferred from homology"/>
<protein>
    <submittedName>
        <fullName evidence="8">Hydantoinase/carbamoylase family amidase</fullName>
    </submittedName>
</protein>
<dbReference type="SUPFAM" id="SSF55031">
    <property type="entry name" value="Bacterial exopeptidase dimerisation domain"/>
    <property type="match status" value="1"/>
</dbReference>
<dbReference type="PANTHER" id="PTHR32494:SF19">
    <property type="entry name" value="ALLANTOATE DEIMINASE-RELATED"/>
    <property type="match status" value="1"/>
</dbReference>
<organism evidence="8 9">
    <name type="scientific">Corynebacterium guangdongense</name>
    <dbReference type="NCBI Taxonomy" id="1783348"/>
    <lineage>
        <taxon>Bacteria</taxon>
        <taxon>Bacillati</taxon>
        <taxon>Actinomycetota</taxon>
        <taxon>Actinomycetes</taxon>
        <taxon>Mycobacteriales</taxon>
        <taxon>Corynebacteriaceae</taxon>
        <taxon>Corynebacterium</taxon>
    </lineage>
</organism>
<dbReference type="InterPro" id="IPR011650">
    <property type="entry name" value="Peptidase_M20_dimer"/>
</dbReference>
<dbReference type="Pfam" id="PF07687">
    <property type="entry name" value="M20_dimer"/>
    <property type="match status" value="1"/>
</dbReference>
<evidence type="ECO:0000256" key="3">
    <source>
        <dbReference type="ARBA" id="ARBA00011738"/>
    </source>
</evidence>
<dbReference type="Proteomes" id="UP001180840">
    <property type="component" value="Unassembled WGS sequence"/>
</dbReference>
<dbReference type="RefSeq" id="WP_290197071.1">
    <property type="nucleotide sequence ID" value="NZ_CP047654.1"/>
</dbReference>
<dbReference type="InterPro" id="IPR010158">
    <property type="entry name" value="Amidase_Cbmase"/>
</dbReference>
<keyword evidence="9" id="KW-1185">Reference proteome</keyword>
<accession>A0ABU1ZVE5</accession>
<gene>
    <name evidence="8" type="ORF">J2S39_000009</name>
</gene>
<dbReference type="Gene3D" id="3.30.70.360">
    <property type="match status" value="1"/>
</dbReference>
<evidence type="ECO:0000259" key="7">
    <source>
        <dbReference type="Pfam" id="PF07687"/>
    </source>
</evidence>
<evidence type="ECO:0000256" key="1">
    <source>
        <dbReference type="ARBA" id="ARBA00001936"/>
    </source>
</evidence>
<sequence length="407" mass="42081">MNFMQLIDRFAQISDPSCPEGVDRPGYSRLERDAHSLFADFMRERGLAVRTDAVGNTVAELPGTGPGLGAIGTGSHLDSVHRAGRFDGIAGVVTAMLIADRAVAEGLLPRHPWRFVVFATEEGARFGQACIGSRFATGTPVDLGLVDASGTTLAEAMTAVGLRPAEAASARWSAQDWSAFIELHVEQGPALAAAGVDVGVVDRISGSSRFEVTFDGVASHSGGTPMGLRADALAGASEFILACEAYPSQDAGREGLRVTVGKLSVEPGGITTIPGRVVLSVDVRDTEVERMAAATRALELAAIEIAERRGLGISVRPLAQTAPAGLSTRVVDALSTAASEAGASHRVMASGASHDAQNVASLTDVGMLFVPSLNGGVSHSPDELSEGEALARGVDVVYRAMVGLDRG</sequence>
<evidence type="ECO:0000313" key="8">
    <source>
        <dbReference type="EMBL" id="MDR7328333.1"/>
    </source>
</evidence>